<comment type="similarity">
    <text evidence="1">Belongs to the peptidase C56 family.</text>
</comment>
<name>Q24FT7_TETTS</name>
<evidence type="ECO:0000313" key="3">
    <source>
        <dbReference type="EMBL" id="EAS06673.1"/>
    </source>
</evidence>
<evidence type="ECO:0000313" key="4">
    <source>
        <dbReference type="Proteomes" id="UP000009168"/>
    </source>
</evidence>
<accession>Q24FT7</accession>
<proteinExistence type="inferred from homology"/>
<dbReference type="InParanoid" id="Q24FT7"/>
<dbReference type="PANTHER" id="PTHR42733:SF2">
    <property type="entry name" value="DJ-1_THIJ_PFPI FAMILY PROTEIN"/>
    <property type="match status" value="1"/>
</dbReference>
<dbReference type="KEGG" id="tet:TTHERM_00941580"/>
<keyword evidence="3" id="KW-0378">Hydrolase</keyword>
<keyword evidence="4" id="KW-1185">Reference proteome</keyword>
<feature type="domain" description="DJ-1/PfpI" evidence="2">
    <location>
        <begin position="4"/>
        <end position="129"/>
    </location>
</feature>
<dbReference type="SUPFAM" id="SSF52317">
    <property type="entry name" value="Class I glutamine amidotransferase-like"/>
    <property type="match status" value="1"/>
</dbReference>
<dbReference type="AlphaFoldDB" id="Q24FT7"/>
<reference evidence="4" key="1">
    <citation type="journal article" date="2006" name="PLoS Biol.">
        <title>Macronuclear genome sequence of the ciliate Tetrahymena thermophila, a model eukaryote.</title>
        <authorList>
            <person name="Eisen J.A."/>
            <person name="Coyne R.S."/>
            <person name="Wu M."/>
            <person name="Wu D."/>
            <person name="Thiagarajan M."/>
            <person name="Wortman J.R."/>
            <person name="Badger J.H."/>
            <person name="Ren Q."/>
            <person name="Amedeo P."/>
            <person name="Jones K.M."/>
            <person name="Tallon L.J."/>
            <person name="Delcher A.L."/>
            <person name="Salzberg S.L."/>
            <person name="Silva J.C."/>
            <person name="Haas B.J."/>
            <person name="Majoros W.H."/>
            <person name="Farzad M."/>
            <person name="Carlton J.M."/>
            <person name="Smith R.K. Jr."/>
            <person name="Garg J."/>
            <person name="Pearlman R.E."/>
            <person name="Karrer K.M."/>
            <person name="Sun L."/>
            <person name="Manning G."/>
            <person name="Elde N.C."/>
            <person name="Turkewitz A.P."/>
            <person name="Asai D.J."/>
            <person name="Wilkes D.E."/>
            <person name="Wang Y."/>
            <person name="Cai H."/>
            <person name="Collins K."/>
            <person name="Stewart B.A."/>
            <person name="Lee S.R."/>
            <person name="Wilamowska K."/>
            <person name="Weinberg Z."/>
            <person name="Ruzzo W.L."/>
            <person name="Wloga D."/>
            <person name="Gaertig J."/>
            <person name="Frankel J."/>
            <person name="Tsao C.-C."/>
            <person name="Gorovsky M.A."/>
            <person name="Keeling P.J."/>
            <person name="Waller R.F."/>
            <person name="Patron N.J."/>
            <person name="Cherry J.M."/>
            <person name="Stover N.A."/>
            <person name="Krieger C.J."/>
            <person name="del Toro C."/>
            <person name="Ryder H.F."/>
            <person name="Williamson S.C."/>
            <person name="Barbeau R.A."/>
            <person name="Hamilton E.P."/>
            <person name="Orias E."/>
        </authorList>
    </citation>
    <scope>NUCLEOTIDE SEQUENCE [LARGE SCALE GENOMIC DNA]</scope>
    <source>
        <strain evidence="4">SB210</strain>
    </source>
</reference>
<dbReference type="GeneID" id="7826617"/>
<protein>
    <submittedName>
        <fullName evidence="3">PfpI family intracellular protease</fullName>
    </submittedName>
</protein>
<dbReference type="GO" id="GO:0006508">
    <property type="term" value="P:proteolysis"/>
    <property type="evidence" value="ECO:0007669"/>
    <property type="project" value="UniProtKB-KW"/>
</dbReference>
<dbReference type="Proteomes" id="UP000009168">
    <property type="component" value="Unassembled WGS sequence"/>
</dbReference>
<dbReference type="InterPro" id="IPR002818">
    <property type="entry name" value="DJ-1/PfpI"/>
</dbReference>
<dbReference type="InterPro" id="IPR029062">
    <property type="entry name" value="Class_I_gatase-like"/>
</dbReference>
<organism evidence="3 4">
    <name type="scientific">Tetrahymena thermophila (strain SB210)</name>
    <dbReference type="NCBI Taxonomy" id="312017"/>
    <lineage>
        <taxon>Eukaryota</taxon>
        <taxon>Sar</taxon>
        <taxon>Alveolata</taxon>
        <taxon>Ciliophora</taxon>
        <taxon>Intramacronucleata</taxon>
        <taxon>Oligohymenophorea</taxon>
        <taxon>Hymenostomatida</taxon>
        <taxon>Tetrahymenina</taxon>
        <taxon>Tetrahymenidae</taxon>
        <taxon>Tetrahymena</taxon>
    </lineage>
</organism>
<dbReference type="eggNOG" id="KOG2764">
    <property type="taxonomic scope" value="Eukaryota"/>
</dbReference>
<dbReference type="Gene3D" id="3.40.50.880">
    <property type="match status" value="1"/>
</dbReference>
<sequence length="204" mass="23032">MSQKILLITGDFGEDYEVMVPFQVLHAIGYTVHTVCPNKKAGDYVTCVVEEGGEIEKFQTYTEKIGHRFFLNYDFDQVKPEEYYALVLAGGRAPEYLKYDPSVLKLVKHFTDSKKSILVICHGYQILCALQGCIEGIVLGGPTPTSYEITNAGGIYQQIKMEDALLYNNFISTPAYTGFLKCFPPFIEQLKNGVKFDNKVHIFK</sequence>
<dbReference type="OrthoDB" id="543156at2759"/>
<dbReference type="InterPro" id="IPR006286">
    <property type="entry name" value="C56_PfpI-like"/>
</dbReference>
<gene>
    <name evidence="3" type="ORF">TTHERM_00941580</name>
</gene>
<dbReference type="HOGENOM" id="CLU_000445_44_4_1"/>
<evidence type="ECO:0000259" key="2">
    <source>
        <dbReference type="Pfam" id="PF01965"/>
    </source>
</evidence>
<dbReference type="Pfam" id="PF01965">
    <property type="entry name" value="DJ-1_PfpI"/>
    <property type="match status" value="1"/>
</dbReference>
<dbReference type="STRING" id="312017.Q24FT7"/>
<dbReference type="RefSeq" id="XP_001026918.1">
    <property type="nucleotide sequence ID" value="XM_001026918.1"/>
</dbReference>
<dbReference type="EMBL" id="GG662264">
    <property type="protein sequence ID" value="EAS06673.1"/>
    <property type="molecule type" value="Genomic_DNA"/>
</dbReference>
<dbReference type="PANTHER" id="PTHR42733">
    <property type="entry name" value="DJ-1 PROTEIN"/>
    <property type="match status" value="1"/>
</dbReference>
<keyword evidence="3" id="KW-0645">Protease</keyword>
<dbReference type="GO" id="GO:0008233">
    <property type="term" value="F:peptidase activity"/>
    <property type="evidence" value="ECO:0007669"/>
    <property type="project" value="UniProtKB-KW"/>
</dbReference>
<evidence type="ECO:0000256" key="1">
    <source>
        <dbReference type="ARBA" id="ARBA00008542"/>
    </source>
</evidence>